<dbReference type="Proteomes" id="UP000186817">
    <property type="component" value="Unassembled WGS sequence"/>
</dbReference>
<dbReference type="EMBL" id="LSRX01001605">
    <property type="protein sequence ID" value="OLP78487.1"/>
    <property type="molecule type" value="Genomic_DNA"/>
</dbReference>
<protein>
    <submittedName>
        <fullName evidence="1">Uncharacterized protein</fullName>
    </submittedName>
</protein>
<gene>
    <name evidence="1" type="ORF">AK812_SmicGene41327</name>
</gene>
<accession>A0A1Q9C6H2</accession>
<dbReference type="OrthoDB" id="414112at2759"/>
<proteinExistence type="predicted"/>
<sequence>MRWFSVFERCLSWKGDFCATKMILESKLATDSEAVLPAEPVQETADTGNQKLDERQQLVNLKSRKGTWSLGHIDVRRPVHVEGTFELGLDPPDALRHGVAGCLLAFLVSRLRVLAAPVLALKQETQKCCQLLRVFRPAGCELPGFAEQLGGTSEGDFCATKMILESKLATDSEAVLPAEPVQETADTGNQKLDERQQLVNLKSRKGTWCIANQGMTCLSHGTQRSGFYESRAINEHDGNWVVLRKQSVPLDLVFSACGLLTKRMLEKLFISRIREEDVQGLARWHDITPEAYAHRCVFQNSPPDTTLDEMESGVRKYLKQAQEKKRIQEFNPLRRSGCPGHPSSCAARFYIASEVLPDMDFR</sequence>
<evidence type="ECO:0000313" key="2">
    <source>
        <dbReference type="Proteomes" id="UP000186817"/>
    </source>
</evidence>
<evidence type="ECO:0000313" key="1">
    <source>
        <dbReference type="EMBL" id="OLP78487.1"/>
    </source>
</evidence>
<reference evidence="1 2" key="1">
    <citation type="submission" date="2016-02" db="EMBL/GenBank/DDBJ databases">
        <title>Genome analysis of coral dinoflagellate symbionts highlights evolutionary adaptations to a symbiotic lifestyle.</title>
        <authorList>
            <person name="Aranda M."/>
            <person name="Li Y."/>
            <person name="Liew Y.J."/>
            <person name="Baumgarten S."/>
            <person name="Simakov O."/>
            <person name="Wilson M."/>
            <person name="Piel J."/>
            <person name="Ashoor H."/>
            <person name="Bougouffa S."/>
            <person name="Bajic V.B."/>
            <person name="Ryu T."/>
            <person name="Ravasi T."/>
            <person name="Bayer T."/>
            <person name="Micklem G."/>
            <person name="Kim H."/>
            <person name="Bhak J."/>
            <person name="Lajeunesse T.C."/>
            <person name="Voolstra C.R."/>
        </authorList>
    </citation>
    <scope>NUCLEOTIDE SEQUENCE [LARGE SCALE GENOMIC DNA]</scope>
    <source>
        <strain evidence="1 2">CCMP2467</strain>
    </source>
</reference>
<keyword evidence="2" id="KW-1185">Reference proteome</keyword>
<comment type="caution">
    <text evidence="1">The sequence shown here is derived from an EMBL/GenBank/DDBJ whole genome shotgun (WGS) entry which is preliminary data.</text>
</comment>
<organism evidence="1 2">
    <name type="scientific">Symbiodinium microadriaticum</name>
    <name type="common">Dinoflagellate</name>
    <name type="synonym">Zooxanthella microadriatica</name>
    <dbReference type="NCBI Taxonomy" id="2951"/>
    <lineage>
        <taxon>Eukaryota</taxon>
        <taxon>Sar</taxon>
        <taxon>Alveolata</taxon>
        <taxon>Dinophyceae</taxon>
        <taxon>Suessiales</taxon>
        <taxon>Symbiodiniaceae</taxon>
        <taxon>Symbiodinium</taxon>
    </lineage>
</organism>
<dbReference type="AlphaFoldDB" id="A0A1Q9C6H2"/>
<name>A0A1Q9C6H2_SYMMI</name>